<gene>
    <name evidence="8" type="ORF">ZOSMA_72G00670</name>
</gene>
<feature type="transmembrane region" description="Helical" evidence="6">
    <location>
        <begin position="110"/>
        <end position="129"/>
    </location>
</feature>
<protein>
    <submittedName>
        <fullName evidence="8">Transmembrane protein 56</fullName>
    </submittedName>
</protein>
<dbReference type="Proteomes" id="UP000036987">
    <property type="component" value="Unassembled WGS sequence"/>
</dbReference>
<accession>A0A0K9NQ61</accession>
<proteinExistence type="predicted"/>
<keyword evidence="4 5" id="KW-0472">Membrane</keyword>
<dbReference type="PANTHER" id="PTHR13439:SF71">
    <property type="entry name" value="EXPRESSED PROTEIN"/>
    <property type="match status" value="1"/>
</dbReference>
<evidence type="ECO:0000256" key="1">
    <source>
        <dbReference type="ARBA" id="ARBA00004141"/>
    </source>
</evidence>
<feature type="transmembrane region" description="Helical" evidence="6">
    <location>
        <begin position="194"/>
        <end position="219"/>
    </location>
</feature>
<dbReference type="GO" id="GO:0016020">
    <property type="term" value="C:membrane"/>
    <property type="evidence" value="ECO:0007669"/>
    <property type="project" value="UniProtKB-SubCell"/>
</dbReference>
<dbReference type="OrthoDB" id="10266980at2759"/>
<evidence type="ECO:0000313" key="9">
    <source>
        <dbReference type="Proteomes" id="UP000036987"/>
    </source>
</evidence>
<evidence type="ECO:0000313" key="8">
    <source>
        <dbReference type="EMBL" id="KMZ58906.1"/>
    </source>
</evidence>
<comment type="subcellular location">
    <subcellularLocation>
        <location evidence="1">Membrane</location>
        <topology evidence="1">Multi-pass membrane protein</topology>
    </subcellularLocation>
</comment>
<dbReference type="SMART" id="SM00724">
    <property type="entry name" value="TLC"/>
    <property type="match status" value="1"/>
</dbReference>
<dbReference type="AlphaFoldDB" id="A0A0K9NQ61"/>
<name>A0A0K9NQ61_ZOSMR</name>
<evidence type="ECO:0000256" key="2">
    <source>
        <dbReference type="ARBA" id="ARBA00022692"/>
    </source>
</evidence>
<evidence type="ECO:0000256" key="6">
    <source>
        <dbReference type="SAM" id="Phobius"/>
    </source>
</evidence>
<dbReference type="InterPro" id="IPR050846">
    <property type="entry name" value="TLCD"/>
</dbReference>
<dbReference type="STRING" id="29655.A0A0K9NQ61"/>
<evidence type="ECO:0000256" key="4">
    <source>
        <dbReference type="ARBA" id="ARBA00023136"/>
    </source>
</evidence>
<dbReference type="PROSITE" id="PS50922">
    <property type="entry name" value="TLC"/>
    <property type="match status" value="1"/>
</dbReference>
<feature type="transmembrane region" description="Helical" evidence="6">
    <location>
        <begin position="20"/>
        <end position="37"/>
    </location>
</feature>
<dbReference type="EMBL" id="LFYR01001858">
    <property type="protein sequence ID" value="KMZ58906.1"/>
    <property type="molecule type" value="Genomic_DNA"/>
</dbReference>
<evidence type="ECO:0000256" key="5">
    <source>
        <dbReference type="PROSITE-ProRule" id="PRU00205"/>
    </source>
</evidence>
<dbReference type="OMA" id="HANNHTD"/>
<evidence type="ECO:0000256" key="3">
    <source>
        <dbReference type="ARBA" id="ARBA00022989"/>
    </source>
</evidence>
<keyword evidence="9" id="KW-1185">Reference proteome</keyword>
<reference evidence="9" key="1">
    <citation type="journal article" date="2016" name="Nature">
        <title>The genome of the seagrass Zostera marina reveals angiosperm adaptation to the sea.</title>
        <authorList>
            <person name="Olsen J.L."/>
            <person name="Rouze P."/>
            <person name="Verhelst B."/>
            <person name="Lin Y.-C."/>
            <person name="Bayer T."/>
            <person name="Collen J."/>
            <person name="Dattolo E."/>
            <person name="De Paoli E."/>
            <person name="Dittami S."/>
            <person name="Maumus F."/>
            <person name="Michel G."/>
            <person name="Kersting A."/>
            <person name="Lauritano C."/>
            <person name="Lohaus R."/>
            <person name="Toepel M."/>
            <person name="Tonon T."/>
            <person name="Vanneste K."/>
            <person name="Amirebrahimi M."/>
            <person name="Brakel J."/>
            <person name="Bostroem C."/>
            <person name="Chovatia M."/>
            <person name="Grimwood J."/>
            <person name="Jenkins J.W."/>
            <person name="Jueterbock A."/>
            <person name="Mraz A."/>
            <person name="Stam W.T."/>
            <person name="Tice H."/>
            <person name="Bornberg-Bauer E."/>
            <person name="Green P.J."/>
            <person name="Pearson G.A."/>
            <person name="Procaccini G."/>
            <person name="Duarte C.M."/>
            <person name="Schmutz J."/>
            <person name="Reusch T.B.H."/>
            <person name="Van de Peer Y."/>
        </authorList>
    </citation>
    <scope>NUCLEOTIDE SEQUENCE [LARGE SCALE GENOMIC DNA]</scope>
    <source>
        <strain evidence="9">cv. Finnish</strain>
    </source>
</reference>
<organism evidence="8 9">
    <name type="scientific">Zostera marina</name>
    <name type="common">Eelgrass</name>
    <dbReference type="NCBI Taxonomy" id="29655"/>
    <lineage>
        <taxon>Eukaryota</taxon>
        <taxon>Viridiplantae</taxon>
        <taxon>Streptophyta</taxon>
        <taxon>Embryophyta</taxon>
        <taxon>Tracheophyta</taxon>
        <taxon>Spermatophyta</taxon>
        <taxon>Magnoliopsida</taxon>
        <taxon>Liliopsida</taxon>
        <taxon>Zosteraceae</taxon>
        <taxon>Zostera</taxon>
    </lineage>
</organism>
<dbReference type="Pfam" id="PF03798">
    <property type="entry name" value="TRAM_LAG1_CLN8"/>
    <property type="match status" value="1"/>
</dbReference>
<sequence length="276" mass="31643">MSVKQQAEMLVTDYLLTDSFLPYTSIFAGIVMSKMAYDVTRSISFHYFKGFTSLTKIQQIEWNNRGMSTIHAIYITIMSIYLVFFSDLYTKYDQHQQALLFTLRSSPLSTFTLGVSVGYFIIDLSMIYWSYPSLGGMQFVLHHLLSLFAIAYSVFSSEGQFYTYMVLISEATTPGVNLRWFLDTIGLKTSNAYIINGAVMFFAWLIARILLFGYLFYHVSQHYAQIVEMHIIGYILVFGVPSVLATMNIIWFGKILKGLKKQLCNQKANRRGESIV</sequence>
<keyword evidence="2 5" id="KW-0812">Transmembrane</keyword>
<feature type="transmembrane region" description="Helical" evidence="6">
    <location>
        <begin position="72"/>
        <end position="90"/>
    </location>
</feature>
<dbReference type="InterPro" id="IPR006634">
    <property type="entry name" value="TLC-dom"/>
</dbReference>
<dbReference type="GO" id="GO:0005783">
    <property type="term" value="C:endoplasmic reticulum"/>
    <property type="evidence" value="ECO:0000318"/>
    <property type="project" value="GO_Central"/>
</dbReference>
<keyword evidence="3 6" id="KW-1133">Transmembrane helix</keyword>
<comment type="caution">
    <text evidence="8">The sequence shown here is derived from an EMBL/GenBank/DDBJ whole genome shotgun (WGS) entry which is preliminary data.</text>
</comment>
<dbReference type="PANTHER" id="PTHR13439">
    <property type="entry name" value="CT120 PROTEIN"/>
    <property type="match status" value="1"/>
</dbReference>
<evidence type="ECO:0000259" key="7">
    <source>
        <dbReference type="PROSITE" id="PS50922"/>
    </source>
</evidence>
<dbReference type="GO" id="GO:0055088">
    <property type="term" value="P:lipid homeostasis"/>
    <property type="evidence" value="ECO:0000318"/>
    <property type="project" value="GO_Central"/>
</dbReference>
<feature type="domain" description="TLC" evidence="7">
    <location>
        <begin position="57"/>
        <end position="264"/>
    </location>
</feature>
<feature type="transmembrane region" description="Helical" evidence="6">
    <location>
        <begin position="231"/>
        <end position="252"/>
    </location>
</feature>
<feature type="transmembrane region" description="Helical" evidence="6">
    <location>
        <begin position="161"/>
        <end position="182"/>
    </location>
</feature>
<feature type="transmembrane region" description="Helical" evidence="6">
    <location>
        <begin position="136"/>
        <end position="155"/>
    </location>
</feature>